<evidence type="ECO:0000313" key="7">
    <source>
        <dbReference type="Proteomes" id="UP000095209"/>
    </source>
</evidence>
<proteinExistence type="predicted"/>
<dbReference type="EMBL" id="MJEH01000055">
    <property type="protein sequence ID" value="OEH91687.1"/>
    <property type="molecule type" value="Genomic_DNA"/>
</dbReference>
<protein>
    <submittedName>
        <fullName evidence="6">Uncharacterized protein</fullName>
    </submittedName>
</protein>
<keyword evidence="1" id="KW-1003">Cell membrane</keyword>
<dbReference type="Proteomes" id="UP000095209">
    <property type="component" value="Unassembled WGS sequence"/>
</dbReference>
<reference evidence="6 7" key="1">
    <citation type="submission" date="2016-08" db="EMBL/GenBank/DDBJ databases">
        <title>Genome of Bacillus solimangrovi GH2-4.</title>
        <authorList>
            <person name="Lim S."/>
            <person name="Kim B.-C."/>
        </authorList>
    </citation>
    <scope>NUCLEOTIDE SEQUENCE [LARGE SCALE GENOMIC DNA]</scope>
    <source>
        <strain evidence="6 7">GH2-4</strain>
    </source>
</reference>
<sequence>MLHSHVTGWTITLILFIICAMKLRTGQPPKALHMILRLMYIIVLVTGSHLLFAVWQMAPMAIVKGLVGLWVISTMEMTLVRGTKGKPIKGSIIQFVIALILVFILGYGVLG</sequence>
<evidence type="ECO:0000256" key="1">
    <source>
        <dbReference type="ARBA" id="ARBA00022475"/>
    </source>
</evidence>
<feature type="transmembrane region" description="Helical" evidence="5">
    <location>
        <begin position="6"/>
        <end position="23"/>
    </location>
</feature>
<dbReference type="InterPro" id="IPR010899">
    <property type="entry name" value="UPF0344"/>
</dbReference>
<feature type="transmembrane region" description="Helical" evidence="5">
    <location>
        <begin position="35"/>
        <end position="55"/>
    </location>
</feature>
<keyword evidence="4 5" id="KW-0472">Membrane</keyword>
<evidence type="ECO:0000256" key="3">
    <source>
        <dbReference type="ARBA" id="ARBA00022989"/>
    </source>
</evidence>
<organism evidence="6 7">
    <name type="scientific">Bacillus solimangrovi</name>
    <dbReference type="NCBI Taxonomy" id="1305675"/>
    <lineage>
        <taxon>Bacteria</taxon>
        <taxon>Bacillati</taxon>
        <taxon>Bacillota</taxon>
        <taxon>Bacilli</taxon>
        <taxon>Bacillales</taxon>
        <taxon>Bacillaceae</taxon>
        <taxon>Bacillus</taxon>
    </lineage>
</organism>
<evidence type="ECO:0000313" key="6">
    <source>
        <dbReference type="EMBL" id="OEH91687.1"/>
    </source>
</evidence>
<dbReference type="AlphaFoldDB" id="A0A1E5LC93"/>
<name>A0A1E5LC93_9BACI</name>
<keyword evidence="2 5" id="KW-0812">Transmembrane</keyword>
<dbReference type="Pfam" id="PF07457">
    <property type="entry name" value="DUF1516"/>
    <property type="match status" value="1"/>
</dbReference>
<evidence type="ECO:0000256" key="2">
    <source>
        <dbReference type="ARBA" id="ARBA00022692"/>
    </source>
</evidence>
<feature type="transmembrane region" description="Helical" evidence="5">
    <location>
        <begin position="92"/>
        <end position="110"/>
    </location>
</feature>
<comment type="caution">
    <text evidence="6">The sequence shown here is derived from an EMBL/GenBank/DDBJ whole genome shotgun (WGS) entry which is preliminary data.</text>
</comment>
<dbReference type="STRING" id="1305675.BFG57_04650"/>
<keyword evidence="3 5" id="KW-1133">Transmembrane helix</keyword>
<evidence type="ECO:0000256" key="4">
    <source>
        <dbReference type="ARBA" id="ARBA00023136"/>
    </source>
</evidence>
<evidence type="ECO:0000256" key="5">
    <source>
        <dbReference type="SAM" id="Phobius"/>
    </source>
</evidence>
<gene>
    <name evidence="6" type="ORF">BFG57_04650</name>
</gene>
<accession>A0A1E5LC93</accession>
<keyword evidence="7" id="KW-1185">Reference proteome</keyword>